<feature type="chain" id="PRO_5039954406" description="L domain-like protein" evidence="3">
    <location>
        <begin position="22"/>
        <end position="362"/>
    </location>
</feature>
<dbReference type="Proteomes" id="UP001107558">
    <property type="component" value="Chromosome 1"/>
</dbReference>
<dbReference type="Pfam" id="PF13855">
    <property type="entry name" value="LRR_8"/>
    <property type="match status" value="1"/>
</dbReference>
<keyword evidence="5" id="KW-1185">Reference proteome</keyword>
<evidence type="ECO:0000313" key="5">
    <source>
        <dbReference type="Proteomes" id="UP001107558"/>
    </source>
</evidence>
<dbReference type="AlphaFoldDB" id="A0A9J6CQG7"/>
<reference evidence="4" key="1">
    <citation type="submission" date="2021-03" db="EMBL/GenBank/DDBJ databases">
        <title>Chromosome level genome of the anhydrobiotic midge Polypedilum vanderplanki.</title>
        <authorList>
            <person name="Yoshida Y."/>
            <person name="Kikawada T."/>
            <person name="Gusev O."/>
        </authorList>
    </citation>
    <scope>NUCLEOTIDE SEQUENCE</scope>
    <source>
        <strain evidence="4">NIAS01</strain>
        <tissue evidence="4">Whole body or cell culture</tissue>
    </source>
</reference>
<gene>
    <name evidence="4" type="ORF">PVAND_013116</name>
</gene>
<feature type="signal peptide" evidence="3">
    <location>
        <begin position="1"/>
        <end position="21"/>
    </location>
</feature>
<evidence type="ECO:0000256" key="3">
    <source>
        <dbReference type="SAM" id="SignalP"/>
    </source>
</evidence>
<dbReference type="PANTHER" id="PTHR45712:SF22">
    <property type="entry name" value="INSULIN-LIKE GROWTH FACTOR-BINDING PROTEIN COMPLEX ACID LABILE SUBUNIT"/>
    <property type="match status" value="1"/>
</dbReference>
<dbReference type="PANTHER" id="PTHR45712">
    <property type="entry name" value="AGAP008170-PA"/>
    <property type="match status" value="1"/>
</dbReference>
<name>A0A9J6CQG7_POLVA</name>
<comment type="caution">
    <text evidence="4">The sequence shown here is derived from an EMBL/GenBank/DDBJ whole genome shotgun (WGS) entry which is preliminary data.</text>
</comment>
<organism evidence="4 5">
    <name type="scientific">Polypedilum vanderplanki</name>
    <name type="common">Sleeping chironomid midge</name>
    <dbReference type="NCBI Taxonomy" id="319348"/>
    <lineage>
        <taxon>Eukaryota</taxon>
        <taxon>Metazoa</taxon>
        <taxon>Ecdysozoa</taxon>
        <taxon>Arthropoda</taxon>
        <taxon>Hexapoda</taxon>
        <taxon>Insecta</taxon>
        <taxon>Pterygota</taxon>
        <taxon>Neoptera</taxon>
        <taxon>Endopterygota</taxon>
        <taxon>Diptera</taxon>
        <taxon>Nematocera</taxon>
        <taxon>Chironomoidea</taxon>
        <taxon>Chironomidae</taxon>
        <taxon>Chironominae</taxon>
        <taxon>Polypedilum</taxon>
        <taxon>Polypedilum</taxon>
    </lineage>
</organism>
<evidence type="ECO:0000313" key="4">
    <source>
        <dbReference type="EMBL" id="KAG5683854.1"/>
    </source>
</evidence>
<dbReference type="SMART" id="SM00369">
    <property type="entry name" value="LRR_TYP"/>
    <property type="match status" value="4"/>
</dbReference>
<protein>
    <recommendedName>
        <fullName evidence="6">L domain-like protein</fullName>
    </recommendedName>
</protein>
<dbReference type="Gene3D" id="3.80.10.10">
    <property type="entry name" value="Ribonuclease Inhibitor"/>
    <property type="match status" value="1"/>
</dbReference>
<dbReference type="InterPro" id="IPR003591">
    <property type="entry name" value="Leu-rich_rpt_typical-subtyp"/>
</dbReference>
<keyword evidence="3" id="KW-0732">Signal</keyword>
<accession>A0A9J6CQG7</accession>
<dbReference type="InterPro" id="IPR001611">
    <property type="entry name" value="Leu-rich_rpt"/>
</dbReference>
<evidence type="ECO:0000256" key="1">
    <source>
        <dbReference type="ARBA" id="ARBA00022614"/>
    </source>
</evidence>
<dbReference type="EMBL" id="JADBJN010000001">
    <property type="protein sequence ID" value="KAG5683854.1"/>
    <property type="molecule type" value="Genomic_DNA"/>
</dbReference>
<dbReference type="SUPFAM" id="SSF52058">
    <property type="entry name" value="L domain-like"/>
    <property type="match status" value="1"/>
</dbReference>
<sequence length="362" mass="39782">MKFLLFQIATLAFFQVNSVYSAVLTCKSTTPPCEISSITPVSSANEIITISGKASNYVDETTTYLTFNGPNILNYVPTKLFTIFPKLNSISFNNVSLTNVVSNAFANCGNLMTIMISSNDFTTLPTNFASTCINVTTLQLFSNNIKSIDADAFKGLTFLSYLYLINNKIACIPPKLFQNTPVISYIDLSNNQISEIHADTFKNLPSLTNINLMNNSIVNLPAFDLTGTNLAMMSLMFQIYYNPINSISPKFISNIYSNRGGAMSAPSVMLYTTGTNSIINTCIPDNSNSYSIYGSNWPTANLLLAPCYANWKDSYQTSLSCAPNYPTDIGNSFNSSFPFGGKNFFSIITNIVKNFTATVTFY</sequence>
<dbReference type="InterPro" id="IPR050333">
    <property type="entry name" value="SLRP"/>
</dbReference>
<evidence type="ECO:0008006" key="6">
    <source>
        <dbReference type="Google" id="ProtNLM"/>
    </source>
</evidence>
<keyword evidence="2" id="KW-0677">Repeat</keyword>
<keyword evidence="1" id="KW-0433">Leucine-rich repeat</keyword>
<evidence type="ECO:0000256" key="2">
    <source>
        <dbReference type="ARBA" id="ARBA00022737"/>
    </source>
</evidence>
<dbReference type="InterPro" id="IPR032675">
    <property type="entry name" value="LRR_dom_sf"/>
</dbReference>
<dbReference type="OrthoDB" id="7982700at2759"/>
<proteinExistence type="predicted"/>